<dbReference type="Proteomes" id="UP000186883">
    <property type="component" value="Unassembled WGS sequence"/>
</dbReference>
<evidence type="ECO:0000313" key="6">
    <source>
        <dbReference type="EMBL" id="OKA07824.1"/>
    </source>
</evidence>
<evidence type="ECO:0000256" key="3">
    <source>
        <dbReference type="PIRSR" id="PIRSR602480-1"/>
    </source>
</evidence>
<keyword evidence="8" id="KW-1185">Reference proteome</keyword>
<dbReference type="GO" id="GO:0009423">
    <property type="term" value="P:chorismate biosynthetic process"/>
    <property type="evidence" value="ECO:0007669"/>
    <property type="project" value="UniProtKB-UniPathway"/>
</dbReference>
<keyword evidence="4" id="KW-0028">Amino-acid biosynthesis</keyword>
<evidence type="ECO:0000313" key="7">
    <source>
        <dbReference type="Proteomes" id="UP000076321"/>
    </source>
</evidence>
<dbReference type="Gene3D" id="3.20.20.70">
    <property type="entry name" value="Aldolase class I"/>
    <property type="match status" value="1"/>
</dbReference>
<dbReference type="AlphaFoldDB" id="A0A154M547"/>
<evidence type="ECO:0000256" key="2">
    <source>
        <dbReference type="ARBA" id="ARBA00022679"/>
    </source>
</evidence>
<reference evidence="6 8" key="2">
    <citation type="submission" date="2016-11" db="EMBL/GenBank/DDBJ databases">
        <title>Genome sequencing of Amycolatopsis regifaucium.</title>
        <authorList>
            <person name="Mayilraj S."/>
            <person name="Kaur N."/>
        </authorList>
    </citation>
    <scope>NUCLEOTIDE SEQUENCE [LARGE SCALE GENOMIC DNA]</scope>
    <source>
        <strain evidence="6 8">GY080</strain>
    </source>
</reference>
<dbReference type="EC" id="2.5.1.54" evidence="4"/>
<evidence type="ECO:0000313" key="8">
    <source>
        <dbReference type="Proteomes" id="UP000186883"/>
    </source>
</evidence>
<evidence type="ECO:0000256" key="4">
    <source>
        <dbReference type="RuleBase" id="RU363071"/>
    </source>
</evidence>
<feature type="binding site" evidence="3">
    <location>
        <position position="282"/>
    </location>
    <ligand>
        <name>phosphoenolpyruvate</name>
        <dbReference type="ChEBI" id="CHEBI:58702"/>
    </ligand>
</feature>
<dbReference type="EMBL" id="LQCI01000052">
    <property type="protein sequence ID" value="KZB79540.1"/>
    <property type="molecule type" value="Genomic_DNA"/>
</dbReference>
<comment type="pathway">
    <text evidence="4">Metabolic intermediate biosynthesis; chorismate biosynthesis; chorismate from D-erythrose 4-phosphate and phosphoenolpyruvate: step 1/7.</text>
</comment>
<reference evidence="5 7" key="1">
    <citation type="submission" date="2015-12" db="EMBL/GenBank/DDBJ databases">
        <title>Amycolatopsis regifaucium genome sequencing and assembly.</title>
        <authorList>
            <person name="Mayilraj S."/>
        </authorList>
    </citation>
    <scope>NUCLEOTIDE SEQUENCE [LARGE SCALE GENOMIC DNA]</scope>
    <source>
        <strain evidence="5 7">GY080</strain>
    </source>
</reference>
<feature type="binding site" evidence="3">
    <location>
        <position position="63"/>
    </location>
    <ligand>
        <name>Mn(2+)</name>
        <dbReference type="ChEBI" id="CHEBI:29035"/>
    </ligand>
</feature>
<dbReference type="PANTHER" id="PTHR21337">
    <property type="entry name" value="PHOSPHO-2-DEHYDRO-3-DEOXYHEPTONATE ALDOLASE 1, 2"/>
    <property type="match status" value="1"/>
</dbReference>
<keyword evidence="3" id="KW-0170">Cobalt</keyword>
<dbReference type="UniPathway" id="UPA00053">
    <property type="reaction ID" value="UER00084"/>
</dbReference>
<evidence type="ECO:0000313" key="5">
    <source>
        <dbReference type="EMBL" id="KZB79540.1"/>
    </source>
</evidence>
<dbReference type="Proteomes" id="UP000076321">
    <property type="component" value="Unassembled WGS sequence"/>
</dbReference>
<name>A0A154M547_9PSEU</name>
<feature type="binding site" evidence="3">
    <location>
        <position position="345"/>
    </location>
    <ligand>
        <name>Mn(2+)</name>
        <dbReference type="ChEBI" id="CHEBI:29035"/>
    </ligand>
</feature>
<sequence>MPTWRAERAPHQPDWPTGPDIVAVETELAGYPPLVAPRECDRLRGRLADVSLGRAMLLQGGDCAETFAKATPASVRGKLRCLREMAVILACASGLGVVQVGRIAGQYAKPRSRPVETRDGVTLPSYLGDAVNDVEFTEDARRIDPYRLLRTYRSSADTLDEISALIGHDGIDLTALHEQIREMAARGPRNERHQELIEKISVALRFLAGYAGADSDLRAPDFYSSHEALLLNYETALVRTDPRTGDDYGSSGHLLWIGERTRQPDGAHVAFAARVRNPVAVKLGPTARPEEALALAERLDPDREPGRLTFIARLGADRVRDLLPPLVERVRDSGSPAIWICDPMHGNTITAPDGHKTRHFDDILREVRGFFAVHHELGTHAGGLHLELTGEDVTECVGSSGVGFDDLATRYESACDPRLNHDQSLHLALELAMVFEDQAAENRRTACAVSRTS</sequence>
<gene>
    <name evidence="6" type="ORF">ATP06_0216095</name>
    <name evidence="5" type="ORF">AVL48_16410</name>
</gene>
<evidence type="ECO:0000256" key="1">
    <source>
        <dbReference type="ARBA" id="ARBA00008911"/>
    </source>
</evidence>
<proteinExistence type="inferred from homology"/>
<comment type="catalytic activity">
    <reaction evidence="4">
        <text>D-erythrose 4-phosphate + phosphoenolpyruvate + H2O = 7-phospho-2-dehydro-3-deoxy-D-arabino-heptonate + phosphate</text>
        <dbReference type="Rhea" id="RHEA:14717"/>
        <dbReference type="ChEBI" id="CHEBI:15377"/>
        <dbReference type="ChEBI" id="CHEBI:16897"/>
        <dbReference type="ChEBI" id="CHEBI:43474"/>
        <dbReference type="ChEBI" id="CHEBI:58394"/>
        <dbReference type="ChEBI" id="CHEBI:58702"/>
        <dbReference type="EC" id="2.5.1.54"/>
    </reaction>
</comment>
<comment type="cofactor">
    <cofactor evidence="3">
        <name>Mn(2+)</name>
        <dbReference type="ChEBI" id="CHEBI:29035"/>
    </cofactor>
    <cofactor evidence="3">
        <name>Co(2+)</name>
        <dbReference type="ChEBI" id="CHEBI:48828"/>
    </cofactor>
    <cofactor evidence="3">
        <name>Cd(2+)</name>
        <dbReference type="ChEBI" id="CHEBI:48775"/>
    </cofactor>
    <text evidence="3">Binds 1 divalent cation per subunit. The enzyme is active with manganese, cobalt or cadmium ions.</text>
</comment>
<dbReference type="InterPro" id="IPR013785">
    <property type="entry name" value="Aldolase_TIM"/>
</dbReference>
<dbReference type="OrthoDB" id="9766852at2"/>
<feature type="binding site" evidence="3">
    <location>
        <position position="416"/>
    </location>
    <ligand>
        <name>Mn(2+)</name>
        <dbReference type="ChEBI" id="CHEBI:29035"/>
    </ligand>
</feature>
<feature type="binding site" evidence="3">
    <location>
        <position position="387"/>
    </location>
    <ligand>
        <name>Mn(2+)</name>
        <dbReference type="ChEBI" id="CHEBI:29035"/>
    </ligand>
</feature>
<dbReference type="InterPro" id="IPR002480">
    <property type="entry name" value="DAHP_synth_2"/>
</dbReference>
<keyword evidence="2 4" id="KW-0808">Transferase</keyword>
<keyword evidence="3" id="KW-0104">Cadmium</keyword>
<organism evidence="5 7">
    <name type="scientific">Amycolatopsis regifaucium</name>
    <dbReference type="NCBI Taxonomy" id="546365"/>
    <lineage>
        <taxon>Bacteria</taxon>
        <taxon>Bacillati</taxon>
        <taxon>Actinomycetota</taxon>
        <taxon>Actinomycetes</taxon>
        <taxon>Pseudonocardiales</taxon>
        <taxon>Pseudonocardiaceae</taxon>
        <taxon>Amycolatopsis</taxon>
    </lineage>
</organism>
<keyword evidence="3" id="KW-0464">Manganese</keyword>
<accession>A0A154M547</accession>
<feature type="binding site" evidence="3">
    <location>
        <position position="102"/>
    </location>
    <ligand>
        <name>phosphoenolpyruvate</name>
        <dbReference type="ChEBI" id="CHEBI:58702"/>
    </ligand>
</feature>
<feature type="binding site" evidence="3">
    <location>
        <position position="313"/>
    </location>
    <ligand>
        <name>phosphoenolpyruvate</name>
        <dbReference type="ChEBI" id="CHEBI:58702"/>
    </ligand>
</feature>
<dbReference type="SUPFAM" id="SSF51569">
    <property type="entry name" value="Aldolase"/>
    <property type="match status" value="1"/>
</dbReference>
<protein>
    <recommendedName>
        <fullName evidence="4">Phospho-2-dehydro-3-deoxyheptonate aldolase</fullName>
        <ecNumber evidence="4">2.5.1.54</ecNumber>
    </recommendedName>
</protein>
<dbReference type="GO" id="GO:0009073">
    <property type="term" value="P:aromatic amino acid family biosynthetic process"/>
    <property type="evidence" value="ECO:0007669"/>
    <property type="project" value="UniProtKB-KW"/>
</dbReference>
<comment type="similarity">
    <text evidence="1 4">Belongs to the class-II DAHP synthase family.</text>
</comment>
<dbReference type="Pfam" id="PF01474">
    <property type="entry name" value="DAHP_synth_2"/>
    <property type="match status" value="1"/>
</dbReference>
<comment type="caution">
    <text evidence="5">The sequence shown here is derived from an EMBL/GenBank/DDBJ whole genome shotgun (WGS) entry which is preliminary data.</text>
</comment>
<dbReference type="PANTHER" id="PTHR21337:SF0">
    <property type="entry name" value="PHOSPHO-2-DEHYDRO-3-DEOXYHEPTONATE ALDOLASE"/>
    <property type="match status" value="1"/>
</dbReference>
<dbReference type="EMBL" id="LOBU02000013">
    <property type="protein sequence ID" value="OKA07824.1"/>
    <property type="molecule type" value="Genomic_DNA"/>
</dbReference>
<feature type="binding site" evidence="3">
    <location>
        <begin position="259"/>
        <end position="260"/>
    </location>
    <ligand>
        <name>phosphoenolpyruvate</name>
        <dbReference type="ChEBI" id="CHEBI:58702"/>
    </ligand>
</feature>
<dbReference type="GO" id="GO:0008652">
    <property type="term" value="P:amino acid biosynthetic process"/>
    <property type="evidence" value="ECO:0007669"/>
    <property type="project" value="UniProtKB-KW"/>
</dbReference>
<dbReference type="GO" id="GO:0003849">
    <property type="term" value="F:3-deoxy-7-phosphoheptulonate synthase activity"/>
    <property type="evidence" value="ECO:0007669"/>
    <property type="project" value="UniProtKB-EC"/>
</dbReference>
<keyword evidence="4" id="KW-0057">Aromatic amino acid biosynthesis</keyword>